<reference evidence="5 6" key="1">
    <citation type="submission" date="2018-08" db="EMBL/GenBank/DDBJ databases">
        <title>A genome reference for cultivated species of the human gut microbiota.</title>
        <authorList>
            <person name="Zou Y."/>
            <person name="Xue W."/>
            <person name="Luo G."/>
        </authorList>
    </citation>
    <scope>NUCLEOTIDE SEQUENCE [LARGE SCALE GENOMIC DNA]</scope>
    <source>
        <strain evidence="4 6">AF29-11BH</strain>
        <strain evidence="3 5">AF31-14AC</strain>
    </source>
</reference>
<evidence type="ECO:0000313" key="2">
    <source>
        <dbReference type="EMBL" id="MSC50486.1"/>
    </source>
</evidence>
<evidence type="ECO:0000256" key="1">
    <source>
        <dbReference type="SAM" id="Phobius"/>
    </source>
</evidence>
<evidence type="ECO:0000313" key="4">
    <source>
        <dbReference type="EMBL" id="RGB99221.1"/>
    </source>
</evidence>
<feature type="transmembrane region" description="Helical" evidence="1">
    <location>
        <begin position="6"/>
        <end position="25"/>
    </location>
</feature>
<gene>
    <name evidence="4" type="ORF">DWZ04_04960</name>
    <name evidence="3" type="ORF">DWZ25_05335</name>
    <name evidence="2" type="ORF">GKE10_00890</name>
</gene>
<dbReference type="Proteomes" id="UP000260782">
    <property type="component" value="Unassembled WGS sequence"/>
</dbReference>
<dbReference type="EMBL" id="WKQM01000001">
    <property type="protein sequence ID" value="MSC50486.1"/>
    <property type="molecule type" value="Genomic_DNA"/>
</dbReference>
<protein>
    <submittedName>
        <fullName evidence="3">Uncharacterized protein</fullName>
    </submittedName>
</protein>
<dbReference type="EMBL" id="QVES01000004">
    <property type="protein sequence ID" value="RGB88002.1"/>
    <property type="molecule type" value="Genomic_DNA"/>
</dbReference>
<evidence type="ECO:0000313" key="7">
    <source>
        <dbReference type="Proteomes" id="UP000462091"/>
    </source>
</evidence>
<dbReference type="EMBL" id="QVEW01000004">
    <property type="protein sequence ID" value="RGB99221.1"/>
    <property type="molecule type" value="Genomic_DNA"/>
</dbReference>
<accession>A0A344K9N8</accession>
<dbReference type="Proteomes" id="UP000462091">
    <property type="component" value="Unassembled WGS sequence"/>
</dbReference>
<evidence type="ECO:0000313" key="3">
    <source>
        <dbReference type="EMBL" id="RGB88002.1"/>
    </source>
</evidence>
<keyword evidence="1" id="KW-0472">Membrane</keyword>
<sequence>MLFSVFVHACSFYLFHISTFSSYIIGGFMNENDRTTLEQAIYEEMELTPEMIRSIRTLCGVCLCSFVESKAFKIAIVPSADRSMDTCTVCQTRRGHDYVVMNR</sequence>
<evidence type="ECO:0000313" key="5">
    <source>
        <dbReference type="Proteomes" id="UP000260782"/>
    </source>
</evidence>
<keyword evidence="1" id="KW-1133">Transmembrane helix</keyword>
<comment type="caution">
    <text evidence="3">The sequence shown here is derived from an EMBL/GenBank/DDBJ whole genome shotgun (WGS) entry which is preliminary data.</text>
</comment>
<keyword evidence="1" id="KW-0812">Transmembrane</keyword>
<organism evidence="3 5">
    <name type="scientific">Faecalibacterium prausnitzii</name>
    <dbReference type="NCBI Taxonomy" id="853"/>
    <lineage>
        <taxon>Bacteria</taxon>
        <taxon>Bacillati</taxon>
        <taxon>Bacillota</taxon>
        <taxon>Clostridia</taxon>
        <taxon>Eubacteriales</taxon>
        <taxon>Oscillospiraceae</taxon>
        <taxon>Faecalibacterium</taxon>
    </lineage>
</organism>
<dbReference type="Proteomes" id="UP000260783">
    <property type="component" value="Unassembled WGS sequence"/>
</dbReference>
<reference evidence="2 7" key="2">
    <citation type="journal article" date="2019" name="Nat. Med.">
        <title>A library of human gut bacterial isolates paired with longitudinal multiomics data enables mechanistic microbiome research.</title>
        <authorList>
            <person name="Poyet M."/>
            <person name="Groussin M."/>
            <person name="Gibbons S.M."/>
            <person name="Avila-Pacheco J."/>
            <person name="Jiang X."/>
            <person name="Kearney S.M."/>
            <person name="Perrotta A.R."/>
            <person name="Berdy B."/>
            <person name="Zhao S."/>
            <person name="Lieberman T.D."/>
            <person name="Swanson P.K."/>
            <person name="Smith M."/>
            <person name="Roesemann S."/>
            <person name="Alexander J.E."/>
            <person name="Rich S.A."/>
            <person name="Livny J."/>
            <person name="Vlamakis H."/>
            <person name="Clish C."/>
            <person name="Bullock K."/>
            <person name="Deik A."/>
            <person name="Scott J."/>
            <person name="Pierce K.A."/>
            <person name="Xavier R.J."/>
            <person name="Alm E.J."/>
        </authorList>
    </citation>
    <scope>NUCLEOTIDE SEQUENCE [LARGE SCALE GENOMIC DNA]</scope>
    <source>
        <strain evidence="2 7">BIOML-B1</strain>
    </source>
</reference>
<evidence type="ECO:0000313" key="6">
    <source>
        <dbReference type="Proteomes" id="UP000260783"/>
    </source>
</evidence>
<name>A0A344K9N8_9FIRM</name>
<proteinExistence type="predicted"/>
<dbReference type="AlphaFoldDB" id="A0A344K9N8"/>